<accession>A0AAP4VK89</accession>
<proteinExistence type="predicted"/>
<organism evidence="1 2">
    <name type="scientific">Burkholderia contaminans</name>
    <dbReference type="NCBI Taxonomy" id="488447"/>
    <lineage>
        <taxon>Bacteria</taxon>
        <taxon>Pseudomonadati</taxon>
        <taxon>Pseudomonadota</taxon>
        <taxon>Betaproteobacteria</taxon>
        <taxon>Burkholderiales</taxon>
        <taxon>Burkholderiaceae</taxon>
        <taxon>Burkholderia</taxon>
        <taxon>Burkholderia cepacia complex</taxon>
    </lineage>
</organism>
<dbReference type="Proteomes" id="UP001172109">
    <property type="component" value="Unassembled WGS sequence"/>
</dbReference>
<dbReference type="AlphaFoldDB" id="A0AAP4VK89"/>
<reference evidence="1" key="1">
    <citation type="submission" date="2023-07" db="EMBL/GenBank/DDBJ databases">
        <title>A collection of bacterial strains from the Burkholderia cepacia Research Laboratory and Repository.</title>
        <authorList>
            <person name="Lipuma J."/>
            <person name="Spilker T."/>
            <person name="Caverly L."/>
        </authorList>
    </citation>
    <scope>NUCLEOTIDE SEQUENCE</scope>
    <source>
        <strain evidence="1">AU44979</strain>
    </source>
</reference>
<name>A0AAP4VK89_9BURK</name>
<evidence type="ECO:0000313" key="2">
    <source>
        <dbReference type="Proteomes" id="UP001172109"/>
    </source>
</evidence>
<dbReference type="EMBL" id="JAUJQS010000062">
    <property type="protein sequence ID" value="MDN7570643.1"/>
    <property type="molecule type" value="Genomic_DNA"/>
</dbReference>
<gene>
    <name evidence="1" type="ORF">QZM56_39865</name>
</gene>
<sequence>TSCFPAALRFQQQRSEIMNRVSQLVNNFLHYIVATAGLNFQASGALQTPAHRQPCFPLPRRVSVSAKEA</sequence>
<protein>
    <submittedName>
        <fullName evidence="1">Uncharacterized protein</fullName>
    </submittedName>
</protein>
<dbReference type="RefSeq" id="WP_301790398.1">
    <property type="nucleotide sequence ID" value="NZ_JAPQZH010000044.1"/>
</dbReference>
<comment type="caution">
    <text evidence="1">The sequence shown here is derived from an EMBL/GenBank/DDBJ whole genome shotgun (WGS) entry which is preliminary data.</text>
</comment>
<evidence type="ECO:0000313" key="1">
    <source>
        <dbReference type="EMBL" id="MDN7570643.1"/>
    </source>
</evidence>
<feature type="non-terminal residue" evidence="1">
    <location>
        <position position="1"/>
    </location>
</feature>